<organism evidence="2 3">
    <name type="scientific">Cryptosporangium minutisporangium</name>
    <dbReference type="NCBI Taxonomy" id="113569"/>
    <lineage>
        <taxon>Bacteria</taxon>
        <taxon>Bacillati</taxon>
        <taxon>Actinomycetota</taxon>
        <taxon>Actinomycetes</taxon>
        <taxon>Cryptosporangiales</taxon>
        <taxon>Cryptosporangiaceae</taxon>
        <taxon>Cryptosporangium</taxon>
    </lineage>
</organism>
<dbReference type="EMBL" id="BAAAYN010000070">
    <property type="protein sequence ID" value="GAA3397796.1"/>
    <property type="molecule type" value="Genomic_DNA"/>
</dbReference>
<evidence type="ECO:0000259" key="1">
    <source>
        <dbReference type="Pfam" id="PF05685"/>
    </source>
</evidence>
<dbReference type="InterPro" id="IPR008538">
    <property type="entry name" value="Uma2"/>
</dbReference>
<feature type="domain" description="Putative restriction endonuclease" evidence="1">
    <location>
        <begin position="76"/>
        <end position="237"/>
    </location>
</feature>
<comment type="caution">
    <text evidence="2">The sequence shown here is derived from an EMBL/GenBank/DDBJ whole genome shotgun (WGS) entry which is preliminary data.</text>
</comment>
<dbReference type="Pfam" id="PF05685">
    <property type="entry name" value="Uma2"/>
    <property type="match status" value="1"/>
</dbReference>
<dbReference type="Proteomes" id="UP001501676">
    <property type="component" value="Unassembled WGS sequence"/>
</dbReference>
<dbReference type="RefSeq" id="WP_345733476.1">
    <property type="nucleotide sequence ID" value="NZ_BAAAYN010000070.1"/>
</dbReference>
<dbReference type="CDD" id="cd06260">
    <property type="entry name" value="DUF820-like"/>
    <property type="match status" value="1"/>
</dbReference>
<dbReference type="InterPro" id="IPR012296">
    <property type="entry name" value="Nuclease_put_TT1808"/>
</dbReference>
<dbReference type="InterPro" id="IPR011335">
    <property type="entry name" value="Restrct_endonuc-II-like"/>
</dbReference>
<evidence type="ECO:0000313" key="3">
    <source>
        <dbReference type="Proteomes" id="UP001501676"/>
    </source>
</evidence>
<protein>
    <recommendedName>
        <fullName evidence="1">Putative restriction endonuclease domain-containing protein</fullName>
    </recommendedName>
</protein>
<dbReference type="SUPFAM" id="SSF52980">
    <property type="entry name" value="Restriction endonuclease-like"/>
    <property type="match status" value="1"/>
</dbReference>
<name>A0ABP6TAU0_9ACTN</name>
<sequence>MDNEDPPFWHNPERIVYRARVRENIYRSLSTNSLRDAGSIEEPDNVDLMSATIGSYASLDDDDSIGWSEDELDEVPEYVHYEIEDGTLIVSPRPSLRHQRTGANLARMLEYSCPSDLVAVQDAEIREYEDGKIAQCRSPDVMLVPRELLAEADDQNDETKWVQPSQVLMAIEVVSPRSRVADRITKVGQYALWRIPYYLRVEMRPTRALYEYVLDETTGKYQTPIEHTDVVEMDDPFRIRFDLSRLV</sequence>
<keyword evidence="3" id="KW-1185">Reference proteome</keyword>
<evidence type="ECO:0000313" key="2">
    <source>
        <dbReference type="EMBL" id="GAA3397796.1"/>
    </source>
</evidence>
<proteinExistence type="predicted"/>
<gene>
    <name evidence="2" type="ORF">GCM10020369_79200</name>
</gene>
<accession>A0ABP6TAU0</accession>
<dbReference type="Gene3D" id="3.90.1570.10">
    <property type="entry name" value="tt1808, chain A"/>
    <property type="match status" value="1"/>
</dbReference>
<reference evidence="3" key="1">
    <citation type="journal article" date="2019" name="Int. J. Syst. Evol. Microbiol.">
        <title>The Global Catalogue of Microorganisms (GCM) 10K type strain sequencing project: providing services to taxonomists for standard genome sequencing and annotation.</title>
        <authorList>
            <consortium name="The Broad Institute Genomics Platform"/>
            <consortium name="The Broad Institute Genome Sequencing Center for Infectious Disease"/>
            <person name="Wu L."/>
            <person name="Ma J."/>
        </authorList>
    </citation>
    <scope>NUCLEOTIDE SEQUENCE [LARGE SCALE GENOMIC DNA]</scope>
    <source>
        <strain evidence="3">JCM 9458</strain>
    </source>
</reference>